<dbReference type="Pfam" id="PF04116">
    <property type="entry name" value="FA_hydroxylase"/>
    <property type="match status" value="1"/>
</dbReference>
<feature type="transmembrane region" description="Helical" evidence="5">
    <location>
        <begin position="9"/>
        <end position="26"/>
    </location>
</feature>
<comment type="subcellular location">
    <subcellularLocation>
        <location evidence="1">Membrane</location>
    </subcellularLocation>
</comment>
<feature type="transmembrane region" description="Helical" evidence="5">
    <location>
        <begin position="154"/>
        <end position="180"/>
    </location>
</feature>
<sequence length="275" mass="32151">MENITESELFIRAGLVFGWLFLIFWAERRWPYASRKRIQAVRSVGKALWEQILTPRIRRNLGLWLCNTLLSPLIVLPLTYWATALPWSWREGVFGGAGGLIFDLVFLDFLIYWWHRLNHELPFLWRFHEIHHLDNHLDSTSALRFHFGEVLLSALMRVGFIVLLDIPLFSVFVFEILLLFGTIFHHSNLQIPATFERILSSIVVTPSIHWVHHHALRSDTDSNYSTVLSIWDRVFNSRSAQPRFPDMPIGVEGANDKNLPALLIRPFRMKEKADK</sequence>
<dbReference type="InterPro" id="IPR050307">
    <property type="entry name" value="Sterol_Desaturase_Related"/>
</dbReference>
<keyword evidence="3 5" id="KW-1133">Transmembrane helix</keyword>
<feature type="transmembrane region" description="Helical" evidence="5">
    <location>
        <begin position="93"/>
        <end position="114"/>
    </location>
</feature>
<keyword evidence="8" id="KW-1185">Reference proteome</keyword>
<keyword evidence="2 5" id="KW-0812">Transmembrane</keyword>
<feature type="transmembrane region" description="Helical" evidence="5">
    <location>
        <begin position="61"/>
        <end position="81"/>
    </location>
</feature>
<organism evidence="7 8">
    <name type="scientific">Kiloniella laminariae</name>
    <dbReference type="NCBI Taxonomy" id="454162"/>
    <lineage>
        <taxon>Bacteria</taxon>
        <taxon>Pseudomonadati</taxon>
        <taxon>Pseudomonadota</taxon>
        <taxon>Alphaproteobacteria</taxon>
        <taxon>Rhodospirillales</taxon>
        <taxon>Kiloniellaceae</taxon>
        <taxon>Kiloniella</taxon>
    </lineage>
</organism>
<proteinExistence type="predicted"/>
<dbReference type="InterPro" id="IPR006694">
    <property type="entry name" value="Fatty_acid_hydroxylase"/>
</dbReference>
<evidence type="ECO:0000256" key="4">
    <source>
        <dbReference type="ARBA" id="ARBA00023136"/>
    </source>
</evidence>
<dbReference type="EMBL" id="JAPWGY010000003">
    <property type="protein sequence ID" value="MCZ4281140.1"/>
    <property type="molecule type" value="Genomic_DNA"/>
</dbReference>
<evidence type="ECO:0000313" key="7">
    <source>
        <dbReference type="EMBL" id="MCZ4281140.1"/>
    </source>
</evidence>
<accession>A0ABT4LJ58</accession>
<evidence type="ECO:0000313" key="8">
    <source>
        <dbReference type="Proteomes" id="UP001069802"/>
    </source>
</evidence>
<evidence type="ECO:0000256" key="3">
    <source>
        <dbReference type="ARBA" id="ARBA00022989"/>
    </source>
</evidence>
<evidence type="ECO:0000256" key="5">
    <source>
        <dbReference type="SAM" id="Phobius"/>
    </source>
</evidence>
<keyword evidence="4 5" id="KW-0472">Membrane</keyword>
<name>A0ABT4LJ58_9PROT</name>
<dbReference type="RefSeq" id="WP_269423318.1">
    <property type="nucleotide sequence ID" value="NZ_JAPWGY010000003.1"/>
</dbReference>
<dbReference type="Proteomes" id="UP001069802">
    <property type="component" value="Unassembled WGS sequence"/>
</dbReference>
<feature type="domain" description="Fatty acid hydroxylase" evidence="6">
    <location>
        <begin position="104"/>
        <end position="236"/>
    </location>
</feature>
<reference evidence="7" key="1">
    <citation type="submission" date="2022-12" db="EMBL/GenBank/DDBJ databases">
        <title>Bacterial isolates from different developmental stages of Nematostella vectensis.</title>
        <authorList>
            <person name="Fraune S."/>
        </authorList>
    </citation>
    <scope>NUCLEOTIDE SEQUENCE</scope>
    <source>
        <strain evidence="7">G21630-S1</strain>
    </source>
</reference>
<protein>
    <submittedName>
        <fullName evidence="7">Sterol desaturase family protein</fullName>
    </submittedName>
</protein>
<evidence type="ECO:0000259" key="6">
    <source>
        <dbReference type="Pfam" id="PF04116"/>
    </source>
</evidence>
<dbReference type="PANTHER" id="PTHR11863">
    <property type="entry name" value="STEROL DESATURASE"/>
    <property type="match status" value="1"/>
</dbReference>
<comment type="caution">
    <text evidence="7">The sequence shown here is derived from an EMBL/GenBank/DDBJ whole genome shotgun (WGS) entry which is preliminary data.</text>
</comment>
<evidence type="ECO:0000256" key="1">
    <source>
        <dbReference type="ARBA" id="ARBA00004370"/>
    </source>
</evidence>
<evidence type="ECO:0000256" key="2">
    <source>
        <dbReference type="ARBA" id="ARBA00022692"/>
    </source>
</evidence>
<gene>
    <name evidence="7" type="ORF">O4H49_10155</name>
</gene>